<dbReference type="InterPro" id="IPR003661">
    <property type="entry name" value="HisK_dim/P_dom"/>
</dbReference>
<dbReference type="Pfam" id="PF02518">
    <property type="entry name" value="HATPase_c"/>
    <property type="match status" value="1"/>
</dbReference>
<dbReference type="Gene3D" id="3.30.565.10">
    <property type="entry name" value="Histidine kinase-like ATPase, C-terminal domain"/>
    <property type="match status" value="1"/>
</dbReference>
<dbReference type="CDD" id="cd00130">
    <property type="entry name" value="PAS"/>
    <property type="match status" value="1"/>
</dbReference>
<dbReference type="InterPro" id="IPR011006">
    <property type="entry name" value="CheY-like_superfamily"/>
</dbReference>
<feature type="domain" description="Response regulatory" evidence="9">
    <location>
        <begin position="17"/>
        <end position="133"/>
    </location>
</feature>
<feature type="modified residue" description="4-aspartylphosphate" evidence="7">
    <location>
        <position position="65"/>
    </location>
</feature>
<evidence type="ECO:0000256" key="7">
    <source>
        <dbReference type="PROSITE-ProRule" id="PRU00169"/>
    </source>
</evidence>
<organism evidence="11 12">
    <name type="scientific">Scleromatobacter humisilvae</name>
    <dbReference type="NCBI Taxonomy" id="2897159"/>
    <lineage>
        <taxon>Bacteria</taxon>
        <taxon>Pseudomonadati</taxon>
        <taxon>Pseudomonadota</taxon>
        <taxon>Betaproteobacteria</taxon>
        <taxon>Burkholderiales</taxon>
        <taxon>Sphaerotilaceae</taxon>
        <taxon>Scleromatobacter</taxon>
    </lineage>
</organism>
<dbReference type="SMART" id="SM00388">
    <property type="entry name" value="HisKA"/>
    <property type="match status" value="1"/>
</dbReference>
<dbReference type="Gene3D" id="3.30.450.20">
    <property type="entry name" value="PAS domain"/>
    <property type="match status" value="1"/>
</dbReference>
<dbReference type="InterPro" id="IPR000014">
    <property type="entry name" value="PAS"/>
</dbReference>
<accession>A0A9X1YLA1</accession>
<feature type="domain" description="PAS" evidence="10">
    <location>
        <begin position="145"/>
        <end position="192"/>
    </location>
</feature>
<dbReference type="SUPFAM" id="SSF55785">
    <property type="entry name" value="PYP-like sensor domain (PAS domain)"/>
    <property type="match status" value="1"/>
</dbReference>
<evidence type="ECO:0000256" key="6">
    <source>
        <dbReference type="ARBA" id="ARBA00022777"/>
    </source>
</evidence>
<dbReference type="SMART" id="SM00091">
    <property type="entry name" value="PAS"/>
    <property type="match status" value="1"/>
</dbReference>
<dbReference type="EMBL" id="JAJLJH010000008">
    <property type="protein sequence ID" value="MCK9688394.1"/>
    <property type="molecule type" value="Genomic_DNA"/>
</dbReference>
<evidence type="ECO:0000259" key="10">
    <source>
        <dbReference type="PROSITE" id="PS50112"/>
    </source>
</evidence>
<dbReference type="InterPro" id="IPR036890">
    <property type="entry name" value="HATPase_C_sf"/>
</dbReference>
<dbReference type="PROSITE" id="PS50112">
    <property type="entry name" value="PAS"/>
    <property type="match status" value="1"/>
</dbReference>
<proteinExistence type="predicted"/>
<gene>
    <name evidence="11" type="ORF">LPC04_22020</name>
</gene>
<evidence type="ECO:0000259" key="9">
    <source>
        <dbReference type="PROSITE" id="PS50110"/>
    </source>
</evidence>
<dbReference type="EC" id="2.7.13.3" evidence="3"/>
<name>A0A9X1YLA1_9BURK</name>
<dbReference type="InterPro" id="IPR005467">
    <property type="entry name" value="His_kinase_dom"/>
</dbReference>
<dbReference type="CDD" id="cd00075">
    <property type="entry name" value="HATPase"/>
    <property type="match status" value="1"/>
</dbReference>
<dbReference type="CDD" id="cd00082">
    <property type="entry name" value="HisKA"/>
    <property type="match status" value="1"/>
</dbReference>
<feature type="domain" description="Histidine kinase" evidence="8">
    <location>
        <begin position="289"/>
        <end position="505"/>
    </location>
</feature>
<evidence type="ECO:0000256" key="5">
    <source>
        <dbReference type="ARBA" id="ARBA00022679"/>
    </source>
</evidence>
<dbReference type="InterPro" id="IPR001789">
    <property type="entry name" value="Sig_transdc_resp-reg_receiver"/>
</dbReference>
<comment type="caution">
    <text evidence="11">The sequence shown here is derived from an EMBL/GenBank/DDBJ whole genome shotgun (WGS) entry which is preliminary data.</text>
</comment>
<dbReference type="Pfam" id="PF00072">
    <property type="entry name" value="Response_reg"/>
    <property type="match status" value="2"/>
</dbReference>
<dbReference type="SMART" id="SM00448">
    <property type="entry name" value="REC"/>
    <property type="match status" value="2"/>
</dbReference>
<dbReference type="PROSITE" id="PS50110">
    <property type="entry name" value="RESPONSE_REGULATORY"/>
    <property type="match status" value="2"/>
</dbReference>
<evidence type="ECO:0000256" key="3">
    <source>
        <dbReference type="ARBA" id="ARBA00012438"/>
    </source>
</evidence>
<dbReference type="SUPFAM" id="SSF52172">
    <property type="entry name" value="CheY-like"/>
    <property type="match status" value="2"/>
</dbReference>
<keyword evidence="5" id="KW-0808">Transferase</keyword>
<dbReference type="InterPro" id="IPR036097">
    <property type="entry name" value="HisK_dim/P_sf"/>
</dbReference>
<dbReference type="InterPro" id="IPR003594">
    <property type="entry name" value="HATPase_dom"/>
</dbReference>
<dbReference type="Pfam" id="PF08448">
    <property type="entry name" value="PAS_4"/>
    <property type="match status" value="1"/>
</dbReference>
<dbReference type="InterPro" id="IPR035965">
    <property type="entry name" value="PAS-like_dom_sf"/>
</dbReference>
<dbReference type="PRINTS" id="PR00344">
    <property type="entry name" value="BCTRLSENSOR"/>
</dbReference>
<comment type="catalytic activity">
    <reaction evidence="1">
        <text>ATP + protein L-histidine = ADP + protein N-phospho-L-histidine.</text>
        <dbReference type="EC" id="2.7.13.3"/>
    </reaction>
</comment>
<dbReference type="Gene3D" id="1.10.287.130">
    <property type="match status" value="1"/>
</dbReference>
<keyword evidence="6" id="KW-0418">Kinase</keyword>
<protein>
    <recommendedName>
        <fullName evidence="3">histidine kinase</fullName>
        <ecNumber evidence="3">2.7.13.3</ecNumber>
    </recommendedName>
</protein>
<evidence type="ECO:0000313" key="12">
    <source>
        <dbReference type="Proteomes" id="UP001139353"/>
    </source>
</evidence>
<dbReference type="Proteomes" id="UP001139353">
    <property type="component" value="Unassembled WGS sequence"/>
</dbReference>
<evidence type="ECO:0000259" key="8">
    <source>
        <dbReference type="PROSITE" id="PS50109"/>
    </source>
</evidence>
<dbReference type="CDD" id="cd17574">
    <property type="entry name" value="REC_OmpR"/>
    <property type="match status" value="1"/>
</dbReference>
<dbReference type="Gene3D" id="3.40.50.2300">
    <property type="match status" value="2"/>
</dbReference>
<dbReference type="SUPFAM" id="SSF47384">
    <property type="entry name" value="Homodimeric domain of signal transducing histidine kinase"/>
    <property type="match status" value="1"/>
</dbReference>
<evidence type="ECO:0000256" key="4">
    <source>
        <dbReference type="ARBA" id="ARBA00022553"/>
    </source>
</evidence>
<dbReference type="NCBIfam" id="TIGR00229">
    <property type="entry name" value="sensory_box"/>
    <property type="match status" value="1"/>
</dbReference>
<keyword evidence="12" id="KW-1185">Reference proteome</keyword>
<keyword evidence="4 7" id="KW-0597">Phosphoprotein</keyword>
<reference evidence="11" key="1">
    <citation type="submission" date="2021-11" db="EMBL/GenBank/DDBJ databases">
        <title>BS-T2-15 a new species belonging to the Comamonadaceae family isolated from the soil of a French oak forest.</title>
        <authorList>
            <person name="Mieszkin S."/>
            <person name="Alain K."/>
        </authorList>
    </citation>
    <scope>NUCLEOTIDE SEQUENCE</scope>
    <source>
        <strain evidence="11">BS-T2-15</strain>
    </source>
</reference>
<dbReference type="FunFam" id="3.30.565.10:FF:000006">
    <property type="entry name" value="Sensor histidine kinase WalK"/>
    <property type="match status" value="1"/>
</dbReference>
<feature type="modified residue" description="4-aspartylphosphate" evidence="7">
    <location>
        <position position="583"/>
    </location>
</feature>
<dbReference type="GO" id="GO:0005886">
    <property type="term" value="C:plasma membrane"/>
    <property type="evidence" value="ECO:0007669"/>
    <property type="project" value="UniProtKB-SubCell"/>
</dbReference>
<dbReference type="RefSeq" id="WP_275684435.1">
    <property type="nucleotide sequence ID" value="NZ_JAJLJH010000008.1"/>
</dbReference>
<dbReference type="PROSITE" id="PS50109">
    <property type="entry name" value="HIS_KIN"/>
    <property type="match status" value="1"/>
</dbReference>
<evidence type="ECO:0000256" key="1">
    <source>
        <dbReference type="ARBA" id="ARBA00000085"/>
    </source>
</evidence>
<dbReference type="InterPro" id="IPR004358">
    <property type="entry name" value="Sig_transdc_His_kin-like_C"/>
</dbReference>
<dbReference type="Pfam" id="PF00512">
    <property type="entry name" value="HisKA"/>
    <property type="match status" value="1"/>
</dbReference>
<dbReference type="SMART" id="SM00387">
    <property type="entry name" value="HATPase_c"/>
    <property type="match status" value="1"/>
</dbReference>
<dbReference type="PANTHER" id="PTHR43547:SF2">
    <property type="entry name" value="HYBRID SIGNAL TRANSDUCTION HISTIDINE KINASE C"/>
    <property type="match status" value="1"/>
</dbReference>
<dbReference type="AlphaFoldDB" id="A0A9X1YLA1"/>
<dbReference type="PANTHER" id="PTHR43547">
    <property type="entry name" value="TWO-COMPONENT HISTIDINE KINASE"/>
    <property type="match status" value="1"/>
</dbReference>
<comment type="subcellular location">
    <subcellularLocation>
        <location evidence="2">Cell inner membrane</location>
        <topology evidence="2">Multi-pass membrane protein</topology>
    </subcellularLocation>
</comment>
<dbReference type="SUPFAM" id="SSF55874">
    <property type="entry name" value="ATPase domain of HSP90 chaperone/DNA topoisomerase II/histidine kinase"/>
    <property type="match status" value="1"/>
</dbReference>
<dbReference type="InterPro" id="IPR013656">
    <property type="entry name" value="PAS_4"/>
</dbReference>
<sequence>MTDAKPEFRPIDRSEHELLIIDDNPATRYATARQLRSAGFRTREAATGADGLAAADNSISAVVLDVHLPDIDGFDLCAMLRSRPGTARLPVLHLTAAYVTDEDKVRGLDSGADAYLTRPVEPAVLVATVQALVRTRVAEEAMRRSESKFRAIYAQAQAGIALLDDQGRLVDANPAMLKMMARGDGEVIGHALSEFAPREWAHKIVSSSVAADAPSSSLELPMQRPDGSLIYVEWSFSPHIEPGVTMAIATDVSQRVALEHQRQQLLDRERIARSEAEQVSRMKDDFIAVLSHELRTPLNAIMSWTHVLRQRGGSAETMRGLAAIERNGTTQARMISDLLDMSRLNLGKLPLTFVTIDPVDEIVASVNAMRPADGGGPVIDVQASPPYRPIRVDASRLQQVIWNLLSNAIKFSPPGGRIVVALEQDERGLRIRVADEGQGIAPEFLPFVFDRFAQSDAASNRQRGGLGLGLSIVKQLVEAHGGTVSAASAGVGRGATFEVWLPADPVHADNPDYPDSSHGSEALDMSPASLDGVQLLVVDDDPEASAMLRIILSDRGAVVHMAHDVSSALQLLSARAFDALISDIGMAGQDGYDLIREVRHQEATQPTRRPRLPAIALTSFTRTQDRDQALAAGFDLHCGKPLRPLNLLQQIRSLLDLRH</sequence>
<evidence type="ECO:0000313" key="11">
    <source>
        <dbReference type="EMBL" id="MCK9688394.1"/>
    </source>
</evidence>
<dbReference type="GO" id="GO:0000155">
    <property type="term" value="F:phosphorelay sensor kinase activity"/>
    <property type="evidence" value="ECO:0007669"/>
    <property type="project" value="InterPro"/>
</dbReference>
<evidence type="ECO:0000256" key="2">
    <source>
        <dbReference type="ARBA" id="ARBA00004429"/>
    </source>
</evidence>
<feature type="domain" description="Response regulatory" evidence="9">
    <location>
        <begin position="534"/>
        <end position="655"/>
    </location>
</feature>